<feature type="compositionally biased region" description="Basic and acidic residues" evidence="1">
    <location>
        <begin position="21"/>
        <end position="32"/>
    </location>
</feature>
<feature type="non-terminal residue" evidence="2">
    <location>
        <position position="1"/>
    </location>
</feature>
<proteinExistence type="predicted"/>
<reference evidence="2" key="1">
    <citation type="submission" date="2020-02" db="EMBL/GenBank/DDBJ databases">
        <authorList>
            <person name="Meier V. D."/>
        </authorList>
    </citation>
    <scope>NUCLEOTIDE SEQUENCE</scope>
    <source>
        <strain evidence="2">AVDCRST_MAG18</strain>
    </source>
</reference>
<organism evidence="2">
    <name type="scientific">uncultured Thermomicrobiales bacterium</name>
    <dbReference type="NCBI Taxonomy" id="1645740"/>
    <lineage>
        <taxon>Bacteria</taxon>
        <taxon>Pseudomonadati</taxon>
        <taxon>Thermomicrobiota</taxon>
        <taxon>Thermomicrobia</taxon>
        <taxon>Thermomicrobiales</taxon>
        <taxon>environmental samples</taxon>
    </lineage>
</organism>
<evidence type="ECO:0000256" key="1">
    <source>
        <dbReference type="SAM" id="MobiDB-lite"/>
    </source>
</evidence>
<dbReference type="AlphaFoldDB" id="A0A6J4VG18"/>
<dbReference type="EMBL" id="CADCWN010000215">
    <property type="protein sequence ID" value="CAA9578404.1"/>
    <property type="molecule type" value="Genomic_DNA"/>
</dbReference>
<feature type="compositionally biased region" description="Basic residues" evidence="1">
    <location>
        <begin position="1"/>
        <end position="14"/>
    </location>
</feature>
<feature type="non-terminal residue" evidence="2">
    <location>
        <position position="66"/>
    </location>
</feature>
<feature type="region of interest" description="Disordered" evidence="1">
    <location>
        <begin position="1"/>
        <end position="66"/>
    </location>
</feature>
<name>A0A6J4VG18_9BACT</name>
<protein>
    <submittedName>
        <fullName evidence="2">Uncharacterized protein</fullName>
    </submittedName>
</protein>
<accession>A0A6J4VG18</accession>
<sequence>VSCRRRSARFRRRLAGQMARRATDDRPEDPQPHLHPPQTPPRRPRPILIRGPHRAARDWEPTDEGM</sequence>
<evidence type="ECO:0000313" key="2">
    <source>
        <dbReference type="EMBL" id="CAA9578404.1"/>
    </source>
</evidence>
<gene>
    <name evidence="2" type="ORF">AVDCRST_MAG18-2818</name>
</gene>